<feature type="transmembrane region" description="Helical" evidence="1">
    <location>
        <begin position="46"/>
        <end position="67"/>
    </location>
</feature>
<name>A0A090WIJ5_NONUL</name>
<evidence type="ECO:0000256" key="1">
    <source>
        <dbReference type="SAM" id="Phobius"/>
    </source>
</evidence>
<organism evidence="3 4">
    <name type="scientific">Nonlabens ulvanivorans</name>
    <name type="common">Persicivirga ulvanivorans</name>
    <dbReference type="NCBI Taxonomy" id="906888"/>
    <lineage>
        <taxon>Bacteria</taxon>
        <taxon>Pseudomonadati</taxon>
        <taxon>Bacteroidota</taxon>
        <taxon>Flavobacteriia</taxon>
        <taxon>Flavobacteriales</taxon>
        <taxon>Flavobacteriaceae</taxon>
        <taxon>Nonlabens</taxon>
    </lineage>
</organism>
<comment type="caution">
    <text evidence="3">The sequence shown here is derived from an EMBL/GenBank/DDBJ whole genome shotgun (WGS) entry which is preliminary data.</text>
</comment>
<protein>
    <recommendedName>
        <fullName evidence="2">2TM domain-containing protein</fullName>
    </recommendedName>
</protein>
<dbReference type="AlphaFoldDB" id="A0A090WIJ5"/>
<gene>
    <name evidence="3" type="ORF">JCM19275_1418</name>
</gene>
<proteinExistence type="predicted"/>
<evidence type="ECO:0000313" key="3">
    <source>
        <dbReference type="EMBL" id="GAL76811.1"/>
    </source>
</evidence>
<feature type="domain" description="2TM" evidence="2">
    <location>
        <begin position="7"/>
        <end position="86"/>
    </location>
</feature>
<dbReference type="Pfam" id="PF13239">
    <property type="entry name" value="2TM"/>
    <property type="match status" value="1"/>
</dbReference>
<sequence>MMSDELEKAKRKVRNIKGLYNHLIIFVVMNLIFLAVVLYIDFSVNYFINFFVLPWGMGIFIQWMIVFKWNPFVSKKWEKRKIKEYLDKED</sequence>
<reference evidence="3 4" key="1">
    <citation type="journal article" date="2014" name="Genome Announc.">
        <title>Draft Genome Sequences of Marine Flavobacterium Nonlabens Strains NR17, NR24, NR27, NR32, NR33, and Ara13.</title>
        <authorList>
            <person name="Nakanishi M."/>
            <person name="Meirelles P."/>
            <person name="Suzuki R."/>
            <person name="Takatani N."/>
            <person name="Mino S."/>
            <person name="Suda W."/>
            <person name="Oshima K."/>
            <person name="Hattori M."/>
            <person name="Ohkuma M."/>
            <person name="Hosokawa M."/>
            <person name="Miyashita K."/>
            <person name="Thompson F.L."/>
            <person name="Niwa A."/>
            <person name="Sawabe T."/>
            <person name="Sawabe T."/>
        </authorList>
    </citation>
    <scope>NUCLEOTIDE SEQUENCE [LARGE SCALE GENOMIC DNA]</scope>
    <source>
        <strain evidence="4">JCM19275</strain>
    </source>
</reference>
<accession>A0A090WIJ5</accession>
<feature type="transmembrane region" description="Helical" evidence="1">
    <location>
        <begin position="20"/>
        <end position="40"/>
    </location>
</feature>
<dbReference type="Proteomes" id="UP000029647">
    <property type="component" value="Unassembled WGS sequence"/>
</dbReference>
<keyword evidence="1" id="KW-0812">Transmembrane</keyword>
<evidence type="ECO:0000313" key="4">
    <source>
        <dbReference type="Proteomes" id="UP000029647"/>
    </source>
</evidence>
<dbReference type="EMBL" id="BBNT01000016">
    <property type="protein sequence ID" value="GAL76811.1"/>
    <property type="molecule type" value="Genomic_DNA"/>
</dbReference>
<evidence type="ECO:0000259" key="2">
    <source>
        <dbReference type="Pfam" id="PF13239"/>
    </source>
</evidence>
<dbReference type="InterPro" id="IPR025698">
    <property type="entry name" value="2TM_dom"/>
</dbReference>
<keyword evidence="1" id="KW-0472">Membrane</keyword>
<keyword evidence="1" id="KW-1133">Transmembrane helix</keyword>